<dbReference type="RefSeq" id="WP_058382502.1">
    <property type="nucleotide sequence ID" value="NZ_CP013659.2"/>
</dbReference>
<dbReference type="SUPFAM" id="SSF55136">
    <property type="entry name" value="Probable bacterial effector-binding domain"/>
    <property type="match status" value="1"/>
</dbReference>
<evidence type="ECO:0000256" key="1">
    <source>
        <dbReference type="ARBA" id="ARBA00023015"/>
    </source>
</evidence>
<dbReference type="PROSITE" id="PS01124">
    <property type="entry name" value="HTH_ARAC_FAMILY_2"/>
    <property type="match status" value="1"/>
</dbReference>
<dbReference type="InterPro" id="IPR010499">
    <property type="entry name" value="AraC_E-bd"/>
</dbReference>
<dbReference type="OrthoDB" id="9801123at2"/>
<dbReference type="InterPro" id="IPR009057">
    <property type="entry name" value="Homeodomain-like_sf"/>
</dbReference>
<dbReference type="InterPro" id="IPR011256">
    <property type="entry name" value="Reg_factor_effector_dom_sf"/>
</dbReference>
<dbReference type="Pfam" id="PF12833">
    <property type="entry name" value="HTH_18"/>
    <property type="match status" value="1"/>
</dbReference>
<dbReference type="SMART" id="SM00342">
    <property type="entry name" value="HTH_ARAC"/>
    <property type="match status" value="1"/>
</dbReference>
<protein>
    <submittedName>
        <fullName evidence="5">AraC family transcriptional regulator</fullName>
    </submittedName>
</protein>
<sequence length="285" mass="32189">MALAQSLQKAIDYMEANLLNELSIEAIAKQANVSPFHFQRMFLIMTDISVGEYLRRRRLTLAAQQLLNTDHKIIDIAYRYGYESPEAFTKAFRKQHGLSPSEARKGRGALQSHNRLMIQVNLKGAKPMNYQIVERDAFQVVGIKRECPCGETGEVNGVAEFWMEANANGTSAELAELMNSEIKGLLGITDNYNEEKNTVDYWIAVEHAGKVPADFREFTVPKSKWAIFEVRGSAPIAMPEAWNQIYTEWIPSNGYEVADIPAIEAYTDPDSYKDDSSNQIWLAVK</sequence>
<feature type="domain" description="HTH araC/xylS-type" evidence="4">
    <location>
        <begin position="8"/>
        <end position="106"/>
    </location>
</feature>
<dbReference type="STRING" id="200991.AUC31_11610"/>
<dbReference type="InterPro" id="IPR050959">
    <property type="entry name" value="MarA-like"/>
</dbReference>
<keyword evidence="1" id="KW-0805">Transcription regulation</keyword>
<evidence type="ECO:0000313" key="6">
    <source>
        <dbReference type="Proteomes" id="UP000067683"/>
    </source>
</evidence>
<keyword evidence="3" id="KW-0804">Transcription</keyword>
<dbReference type="EMBL" id="CP013659">
    <property type="protein sequence ID" value="ALS75799.1"/>
    <property type="molecule type" value="Genomic_DNA"/>
</dbReference>
<dbReference type="SMART" id="SM00871">
    <property type="entry name" value="AraC_E_bind"/>
    <property type="match status" value="1"/>
</dbReference>
<dbReference type="SUPFAM" id="SSF46689">
    <property type="entry name" value="Homeodomain-like"/>
    <property type="match status" value="2"/>
</dbReference>
<dbReference type="GO" id="GO:0003700">
    <property type="term" value="F:DNA-binding transcription factor activity"/>
    <property type="evidence" value="ECO:0007669"/>
    <property type="project" value="InterPro"/>
</dbReference>
<dbReference type="InterPro" id="IPR018062">
    <property type="entry name" value="HTH_AraC-typ_CS"/>
</dbReference>
<evidence type="ECO:0000313" key="5">
    <source>
        <dbReference type="EMBL" id="ALS75799.1"/>
    </source>
</evidence>
<dbReference type="PANTHER" id="PTHR47504">
    <property type="entry name" value="RIGHT ORIGIN-BINDING PROTEIN"/>
    <property type="match status" value="1"/>
</dbReference>
<evidence type="ECO:0000256" key="2">
    <source>
        <dbReference type="ARBA" id="ARBA00023125"/>
    </source>
</evidence>
<organism evidence="5 6">
    <name type="scientific">Planococcus rifietoensis</name>
    <dbReference type="NCBI Taxonomy" id="200991"/>
    <lineage>
        <taxon>Bacteria</taxon>
        <taxon>Bacillati</taxon>
        <taxon>Bacillota</taxon>
        <taxon>Bacilli</taxon>
        <taxon>Bacillales</taxon>
        <taxon>Caryophanaceae</taxon>
        <taxon>Planococcus</taxon>
    </lineage>
</organism>
<dbReference type="PRINTS" id="PR00032">
    <property type="entry name" value="HTHARAC"/>
</dbReference>
<dbReference type="PANTHER" id="PTHR47504:SF5">
    <property type="entry name" value="RIGHT ORIGIN-BINDING PROTEIN"/>
    <property type="match status" value="1"/>
</dbReference>
<proteinExistence type="predicted"/>
<dbReference type="InterPro" id="IPR018060">
    <property type="entry name" value="HTH_AraC"/>
</dbReference>
<name>A0A0U2PCC5_9BACL</name>
<dbReference type="PROSITE" id="PS00041">
    <property type="entry name" value="HTH_ARAC_FAMILY_1"/>
    <property type="match status" value="1"/>
</dbReference>
<dbReference type="GO" id="GO:0043565">
    <property type="term" value="F:sequence-specific DNA binding"/>
    <property type="evidence" value="ECO:0007669"/>
    <property type="project" value="InterPro"/>
</dbReference>
<dbReference type="InterPro" id="IPR020449">
    <property type="entry name" value="Tscrpt_reg_AraC-type_HTH"/>
</dbReference>
<dbReference type="Gene3D" id="3.20.80.10">
    <property type="entry name" value="Regulatory factor, effector binding domain"/>
    <property type="match status" value="1"/>
</dbReference>
<keyword evidence="6" id="KW-1185">Reference proteome</keyword>
<dbReference type="Pfam" id="PF14526">
    <property type="entry name" value="Cass2"/>
    <property type="match status" value="1"/>
</dbReference>
<dbReference type="AlphaFoldDB" id="A0A0U2PCC5"/>
<dbReference type="InterPro" id="IPR029441">
    <property type="entry name" value="Cass2"/>
</dbReference>
<evidence type="ECO:0000256" key="3">
    <source>
        <dbReference type="ARBA" id="ARBA00023163"/>
    </source>
</evidence>
<keyword evidence="2" id="KW-0238">DNA-binding</keyword>
<dbReference type="Gene3D" id="1.10.10.60">
    <property type="entry name" value="Homeodomain-like"/>
    <property type="match status" value="2"/>
</dbReference>
<reference evidence="5" key="1">
    <citation type="submission" date="2016-01" db="EMBL/GenBank/DDBJ databases">
        <title>Complete genome of Planococcus rifietoensis type strain M8.</title>
        <authorList>
            <person name="See-Too W.S."/>
        </authorList>
    </citation>
    <scope>NUCLEOTIDE SEQUENCE [LARGE SCALE GENOMIC DNA]</scope>
    <source>
        <strain evidence="5">M8</strain>
    </source>
</reference>
<evidence type="ECO:0000259" key="4">
    <source>
        <dbReference type="PROSITE" id="PS01124"/>
    </source>
</evidence>
<accession>A0A0U2PCC5</accession>
<dbReference type="KEGG" id="prt:AUC31_11610"/>
<dbReference type="Proteomes" id="UP000067683">
    <property type="component" value="Chromosome"/>
</dbReference>
<gene>
    <name evidence="5" type="ORF">AUC31_11610</name>
</gene>